<dbReference type="InterPro" id="IPR006058">
    <property type="entry name" value="2Fe2S_fd_BS"/>
</dbReference>
<evidence type="ECO:0000313" key="7">
    <source>
        <dbReference type="EMBL" id="TLS38932.1"/>
    </source>
</evidence>
<keyword evidence="4" id="KW-0408">Iron</keyword>
<dbReference type="OrthoDB" id="9796880at2"/>
<dbReference type="InterPro" id="IPR012675">
    <property type="entry name" value="Beta-grasp_dom_sf"/>
</dbReference>
<dbReference type="InterPro" id="IPR001041">
    <property type="entry name" value="2Fe-2S_ferredoxin-type"/>
</dbReference>
<dbReference type="SUPFAM" id="SSF47741">
    <property type="entry name" value="CO dehydrogenase ISP C-domain like"/>
    <property type="match status" value="1"/>
</dbReference>
<keyword evidence="5" id="KW-0411">Iron-sulfur</keyword>
<sequence length="164" mass="17452">MKPIRFTVNGSPREVNCHPSKTLLDVLREDLNLTASKECCGKGECGSCSILVDKEVICSCLVLAGQAEGMDITTCEGVGLTANMDIVQEAFVSEGATQCGYCTPGLIVSSRAFLNSIEHIPSVSEIKTALGGNLCRCTGYAKIIRAVETAAKHQLENKGKLSLR</sequence>
<dbReference type="InterPro" id="IPR051452">
    <property type="entry name" value="Diverse_Oxidoreductases"/>
</dbReference>
<dbReference type="PANTHER" id="PTHR44379:SF8">
    <property type="entry name" value="XANTHINE DEHYDROGENASE IRON-SULFUR-BINDING SUBUNIT XDHC-RELATED"/>
    <property type="match status" value="1"/>
</dbReference>
<dbReference type="EMBL" id="SWLG01000001">
    <property type="protein sequence ID" value="TLS38932.1"/>
    <property type="molecule type" value="Genomic_DNA"/>
</dbReference>
<dbReference type="InterPro" id="IPR036884">
    <property type="entry name" value="2Fe-2S-bd_dom_sf"/>
</dbReference>
<name>A0A5R9F5B6_9BACL</name>
<dbReference type="SUPFAM" id="SSF54292">
    <property type="entry name" value="2Fe-2S ferredoxin-like"/>
    <property type="match status" value="1"/>
</dbReference>
<dbReference type="PANTHER" id="PTHR44379">
    <property type="entry name" value="OXIDOREDUCTASE WITH IRON-SULFUR SUBUNIT"/>
    <property type="match status" value="1"/>
</dbReference>
<evidence type="ECO:0000256" key="2">
    <source>
        <dbReference type="ARBA" id="ARBA00022723"/>
    </source>
</evidence>
<gene>
    <name evidence="7" type="ORF">FCL54_01065</name>
</gene>
<dbReference type="InterPro" id="IPR002888">
    <property type="entry name" value="2Fe-2S-bd"/>
</dbReference>
<dbReference type="PROSITE" id="PS00197">
    <property type="entry name" value="2FE2S_FER_1"/>
    <property type="match status" value="1"/>
</dbReference>
<dbReference type="RefSeq" id="WP_138122274.1">
    <property type="nucleotide sequence ID" value="NZ_SWLG01000001.1"/>
</dbReference>
<dbReference type="Proteomes" id="UP000308230">
    <property type="component" value="Unassembled WGS sequence"/>
</dbReference>
<evidence type="ECO:0000256" key="4">
    <source>
        <dbReference type="ARBA" id="ARBA00023004"/>
    </source>
</evidence>
<dbReference type="AlphaFoldDB" id="A0A5R9F5B6"/>
<dbReference type="GO" id="GO:0051537">
    <property type="term" value="F:2 iron, 2 sulfur cluster binding"/>
    <property type="evidence" value="ECO:0007669"/>
    <property type="project" value="UniProtKB-KW"/>
</dbReference>
<organism evidence="7 8">
    <name type="scientific">Exobacillus caeni</name>
    <dbReference type="NCBI Taxonomy" id="2574798"/>
    <lineage>
        <taxon>Bacteria</taxon>
        <taxon>Bacillati</taxon>
        <taxon>Bacillota</taxon>
        <taxon>Bacilli</taxon>
        <taxon>Bacillales</taxon>
        <taxon>Guptibacillaceae</taxon>
        <taxon>Exobacillus</taxon>
    </lineage>
</organism>
<evidence type="ECO:0000256" key="1">
    <source>
        <dbReference type="ARBA" id="ARBA00022714"/>
    </source>
</evidence>
<evidence type="ECO:0000256" key="3">
    <source>
        <dbReference type="ARBA" id="ARBA00023002"/>
    </source>
</evidence>
<dbReference type="PROSITE" id="PS51085">
    <property type="entry name" value="2FE2S_FER_2"/>
    <property type="match status" value="1"/>
</dbReference>
<protein>
    <submittedName>
        <fullName evidence="7">(2Fe-2S)-binding protein</fullName>
    </submittedName>
</protein>
<reference evidence="7 8" key="1">
    <citation type="submission" date="2019-04" db="EMBL/GenBank/DDBJ databases">
        <title>Bacillus caeni sp. nov., a bacterium isolated from mangrove sediment.</title>
        <authorList>
            <person name="Huang H."/>
            <person name="Mo K."/>
            <person name="Hu Y."/>
        </authorList>
    </citation>
    <scope>NUCLEOTIDE SEQUENCE [LARGE SCALE GENOMIC DNA]</scope>
    <source>
        <strain evidence="7 8">HB172195</strain>
    </source>
</reference>
<keyword evidence="2" id="KW-0479">Metal-binding</keyword>
<comment type="caution">
    <text evidence="7">The sequence shown here is derived from an EMBL/GenBank/DDBJ whole genome shotgun (WGS) entry which is preliminary data.</text>
</comment>
<proteinExistence type="predicted"/>
<evidence type="ECO:0000256" key="5">
    <source>
        <dbReference type="ARBA" id="ARBA00023014"/>
    </source>
</evidence>
<dbReference type="Pfam" id="PF00111">
    <property type="entry name" value="Fer2"/>
    <property type="match status" value="1"/>
</dbReference>
<dbReference type="InterPro" id="IPR036010">
    <property type="entry name" value="2Fe-2S_ferredoxin-like_sf"/>
</dbReference>
<dbReference type="GO" id="GO:0046872">
    <property type="term" value="F:metal ion binding"/>
    <property type="evidence" value="ECO:0007669"/>
    <property type="project" value="UniProtKB-KW"/>
</dbReference>
<dbReference type="GO" id="GO:0016491">
    <property type="term" value="F:oxidoreductase activity"/>
    <property type="evidence" value="ECO:0007669"/>
    <property type="project" value="UniProtKB-KW"/>
</dbReference>
<accession>A0A5R9F5B6</accession>
<dbReference type="Gene3D" id="3.10.20.30">
    <property type="match status" value="1"/>
</dbReference>
<feature type="domain" description="2Fe-2S ferredoxin-type" evidence="6">
    <location>
        <begin position="2"/>
        <end position="78"/>
    </location>
</feature>
<evidence type="ECO:0000313" key="8">
    <source>
        <dbReference type="Proteomes" id="UP000308230"/>
    </source>
</evidence>
<keyword evidence="3" id="KW-0560">Oxidoreductase</keyword>
<evidence type="ECO:0000259" key="6">
    <source>
        <dbReference type="PROSITE" id="PS51085"/>
    </source>
</evidence>
<keyword evidence="8" id="KW-1185">Reference proteome</keyword>
<dbReference type="Pfam" id="PF01799">
    <property type="entry name" value="Fer2_2"/>
    <property type="match status" value="1"/>
</dbReference>
<keyword evidence="1" id="KW-0001">2Fe-2S</keyword>
<dbReference type="Gene3D" id="1.10.150.120">
    <property type="entry name" value="[2Fe-2S]-binding domain"/>
    <property type="match status" value="1"/>
</dbReference>
<dbReference type="CDD" id="cd00207">
    <property type="entry name" value="fer2"/>
    <property type="match status" value="1"/>
</dbReference>